<reference evidence="1" key="1">
    <citation type="submission" date="2009-01" db="EMBL/GenBank/DDBJ databases">
        <title>Complete sequence of Desulfovibrio desulfuricans subsp. desulfuricans str. ATCC 27774.</title>
        <authorList>
            <consortium name="US DOE Joint Genome Institute"/>
            <person name="Lucas S."/>
            <person name="Copeland A."/>
            <person name="Lapidus A."/>
            <person name="Glavina del Rio T."/>
            <person name="Tice H."/>
            <person name="Bruce D."/>
            <person name="Goodwin L."/>
            <person name="Pitluck S."/>
            <person name="Sims D."/>
            <person name="Lu M."/>
            <person name="Kiss H."/>
            <person name="Meineke L."/>
            <person name="Brettin T."/>
            <person name="Detter J.C."/>
            <person name="Han C."/>
            <person name="Larimer F."/>
            <person name="Land M."/>
            <person name="Hauser L."/>
            <person name="Kyrpides N."/>
            <person name="Ovchinnikova G."/>
            <person name="Hazen T.C."/>
        </authorList>
    </citation>
    <scope>NUCLEOTIDE SEQUENCE [LARGE SCALE GENOMIC DNA]</scope>
    <source>
        <strain evidence="1">ATCC 27774</strain>
    </source>
</reference>
<evidence type="ECO:0008006" key="2">
    <source>
        <dbReference type="Google" id="ProtNLM"/>
    </source>
</evidence>
<dbReference type="EMBL" id="CP001358">
    <property type="protein sequence ID" value="ACL48161.1"/>
    <property type="molecule type" value="Genomic_DNA"/>
</dbReference>
<dbReference type="AlphaFoldDB" id="B8J324"/>
<dbReference type="HOGENOM" id="CLU_041398_0_0_7"/>
<name>B8J324_DESDA</name>
<dbReference type="KEGG" id="dds:Ddes_0246"/>
<gene>
    <name evidence="1" type="ordered locus">Ddes_0246</name>
</gene>
<dbReference type="eggNOG" id="ENOG502Z878">
    <property type="taxonomic scope" value="Bacteria"/>
</dbReference>
<dbReference type="STRING" id="525146.Ddes_0246"/>
<dbReference type="Pfam" id="PF10758">
    <property type="entry name" value="DUF2586"/>
    <property type="match status" value="1"/>
</dbReference>
<accession>B8J324</accession>
<evidence type="ECO:0000313" key="1">
    <source>
        <dbReference type="EMBL" id="ACL48161.1"/>
    </source>
</evidence>
<sequence length="369" mass="40448">MLGTVQVNNLNLIQGPLTAVENFLLFTGQGAGTNEGKLISVNAQSDLDAVLGLESSNLKKQVAAAQLNAGQNWNAAVLPLRDGDTWQDAVDLAVEEMQVEGICLTDPVSQAVEVERMQAKAETIMAKYMAPVFMAAAARPPLETETWEDYRSAISPITSGLVADQVTLTASMYGHELGTYMGRLCNKSVTVADSPIRVKTGSLLGEWSVKPTDKDGRNLDMATLYALDKARFSVPQWHPGYDGIYWGDGNVLDVNGGDYQVIENLRVVQKCMRRVYPLAVARIGDRTLNETPESIAAAQTYFARPLREMAKKRKILGVPFPGEIHPPAKDAITLVWLSKYELEVWITARPYNCPKAITCNLLLDLTNYA</sequence>
<proteinExistence type="predicted"/>
<protein>
    <recommendedName>
        <fullName evidence="2">DUF2586 family protein</fullName>
    </recommendedName>
</protein>
<dbReference type="InterPro" id="IPR019694">
    <property type="entry name" value="Phage_HP1_Orf23"/>
</dbReference>
<organism evidence="1">
    <name type="scientific">Desulfovibrio desulfuricans (strain ATCC 27774 / DSM 6949 / MB)</name>
    <dbReference type="NCBI Taxonomy" id="525146"/>
    <lineage>
        <taxon>Bacteria</taxon>
        <taxon>Pseudomonadati</taxon>
        <taxon>Thermodesulfobacteriota</taxon>
        <taxon>Desulfovibrionia</taxon>
        <taxon>Desulfovibrionales</taxon>
        <taxon>Desulfovibrionaceae</taxon>
        <taxon>Desulfovibrio</taxon>
    </lineage>
</organism>